<protein>
    <recommendedName>
        <fullName evidence="2">UPF0213 protein BTJ39_14630</fullName>
    </recommendedName>
</protein>
<dbReference type="SUPFAM" id="SSF82771">
    <property type="entry name" value="GIY-YIG endonuclease"/>
    <property type="match status" value="1"/>
</dbReference>
<dbReference type="Gene3D" id="3.40.1440.10">
    <property type="entry name" value="GIY-YIG endonuclease"/>
    <property type="match status" value="1"/>
</dbReference>
<dbReference type="STRING" id="1926881.BTJ39_14630"/>
<comment type="caution">
    <text evidence="4">The sequence shown here is derived from an EMBL/GenBank/DDBJ whole genome shotgun (WGS) entry which is preliminary data.</text>
</comment>
<dbReference type="Proteomes" id="UP000190667">
    <property type="component" value="Unassembled WGS sequence"/>
</dbReference>
<dbReference type="CDD" id="cd10456">
    <property type="entry name" value="GIY-YIG_UPF0213"/>
    <property type="match status" value="1"/>
</dbReference>
<evidence type="ECO:0000256" key="2">
    <source>
        <dbReference type="HAMAP-Rule" id="MF_01029"/>
    </source>
</evidence>
<dbReference type="PROSITE" id="PS50164">
    <property type="entry name" value="GIY_YIG"/>
    <property type="match status" value="1"/>
</dbReference>
<evidence type="ECO:0000313" key="5">
    <source>
        <dbReference type="Proteomes" id="UP000190667"/>
    </source>
</evidence>
<organism evidence="4 5">
    <name type="scientific">Izhakiella australiensis</name>
    <dbReference type="NCBI Taxonomy" id="1926881"/>
    <lineage>
        <taxon>Bacteria</taxon>
        <taxon>Pseudomonadati</taxon>
        <taxon>Pseudomonadota</taxon>
        <taxon>Gammaproteobacteria</taxon>
        <taxon>Enterobacterales</taxon>
        <taxon>Erwiniaceae</taxon>
        <taxon>Izhakiella</taxon>
    </lineage>
</organism>
<dbReference type="PANTHER" id="PTHR34477">
    <property type="entry name" value="UPF0213 PROTEIN YHBQ"/>
    <property type="match status" value="1"/>
</dbReference>
<evidence type="ECO:0000256" key="1">
    <source>
        <dbReference type="ARBA" id="ARBA00007435"/>
    </source>
</evidence>
<keyword evidence="5" id="KW-1185">Reference proteome</keyword>
<sequence length="98" mass="11141">MTETAWRLYILRTARGVLYTGITTDVTRRFALHQNGKGAKSLRGKGPLEMLFHTAAGDRASASRLEYRVKQLTRQQKLRLVAEQPPCLSDWLRLVKGD</sequence>
<evidence type="ECO:0000313" key="4">
    <source>
        <dbReference type="EMBL" id="OON39270.1"/>
    </source>
</evidence>
<dbReference type="InterPro" id="IPR022992">
    <property type="entry name" value="UPF0213_GIY-YIG_endonuc"/>
</dbReference>
<gene>
    <name evidence="4" type="ORF">BTJ39_14630</name>
</gene>
<proteinExistence type="inferred from homology"/>
<name>A0A1S8YJR5_9GAMM</name>
<dbReference type="PANTHER" id="PTHR34477:SF1">
    <property type="entry name" value="UPF0213 PROTEIN YHBQ"/>
    <property type="match status" value="1"/>
</dbReference>
<dbReference type="AlphaFoldDB" id="A0A1S8YJR5"/>
<dbReference type="HAMAP" id="MF_01029">
    <property type="entry name" value="UPF0213"/>
    <property type="match status" value="1"/>
</dbReference>
<reference evidence="4 5" key="1">
    <citation type="submission" date="2016-12" db="EMBL/GenBank/DDBJ databases">
        <title>Izhakiella australiana sp. nov. of genus Izhakiella isolated from Australian desert.</title>
        <authorList>
            <person name="Ji M."/>
        </authorList>
    </citation>
    <scope>NUCLEOTIDE SEQUENCE [LARGE SCALE GENOMIC DNA]</scope>
    <source>
        <strain evidence="4 5">D4N98</strain>
    </source>
</reference>
<feature type="domain" description="GIY-YIG" evidence="3">
    <location>
        <begin position="4"/>
        <end position="80"/>
    </location>
</feature>
<dbReference type="Pfam" id="PF01541">
    <property type="entry name" value="GIY-YIG"/>
    <property type="match status" value="1"/>
</dbReference>
<accession>A0A1S8YJR5</accession>
<evidence type="ECO:0000259" key="3">
    <source>
        <dbReference type="PROSITE" id="PS50164"/>
    </source>
</evidence>
<dbReference type="InterPro" id="IPR035901">
    <property type="entry name" value="GIY-YIG_endonuc_sf"/>
</dbReference>
<dbReference type="InterPro" id="IPR000305">
    <property type="entry name" value="GIY-YIG_endonuc"/>
</dbReference>
<dbReference type="InterPro" id="IPR050190">
    <property type="entry name" value="UPF0213_domain"/>
</dbReference>
<comment type="similarity">
    <text evidence="1 2">Belongs to the UPF0213 family.</text>
</comment>
<dbReference type="EMBL" id="MRUL01000010">
    <property type="protein sequence ID" value="OON39270.1"/>
    <property type="molecule type" value="Genomic_DNA"/>
</dbReference>